<dbReference type="RefSeq" id="WP_066623286.1">
    <property type="nucleotide sequence ID" value="NZ_CP022048.2"/>
</dbReference>
<proteinExistence type="inferred from homology"/>
<dbReference type="Proteomes" id="UP001272940">
    <property type="component" value="Unassembled WGS sequence"/>
</dbReference>
<dbReference type="CDD" id="cd10448">
    <property type="entry name" value="GIY-YIG_unchar_3"/>
    <property type="match status" value="1"/>
</dbReference>
<dbReference type="EMBL" id="JAMYEC010000003">
    <property type="protein sequence ID" value="MDX2334768.1"/>
    <property type="molecule type" value="Genomic_DNA"/>
</dbReference>
<comment type="similarity">
    <text evidence="1">Belongs to the UPF0213 family.</text>
</comment>
<protein>
    <submittedName>
        <fullName evidence="3">Excinuclease ABC subunit C</fullName>
    </submittedName>
    <submittedName>
        <fullName evidence="4">GIY-YIG nuclease family protein</fullName>
    </submittedName>
</protein>
<dbReference type="AlphaFoldDB" id="A0A1Z3UB74"/>
<evidence type="ECO:0000313" key="6">
    <source>
        <dbReference type="Proteomes" id="UP001272940"/>
    </source>
</evidence>
<dbReference type="PROSITE" id="PS50164">
    <property type="entry name" value="GIY_YIG"/>
    <property type="match status" value="1"/>
</dbReference>
<gene>
    <name evidence="3" type="ORF">CEP68_13500</name>
    <name evidence="4" type="ORF">NJD11_07415</name>
</gene>
<accession>A0A1Z3UB74</accession>
<dbReference type="Proteomes" id="UP000197050">
    <property type="component" value="Chromosome"/>
</dbReference>
<dbReference type="PANTHER" id="PTHR34477:SF5">
    <property type="entry name" value="BSL5627 PROTEIN"/>
    <property type="match status" value="1"/>
</dbReference>
<name>A0A1Z3UB74_BREVE</name>
<evidence type="ECO:0000259" key="2">
    <source>
        <dbReference type="PROSITE" id="PS50164"/>
    </source>
</evidence>
<reference evidence="4 6" key="4">
    <citation type="journal article" date="2023" name="FEMS Microbes">
        <title>Whole genomes of deep-sea sponge-associated bacteria exhibit high novel natural product potential.</title>
        <authorList>
            <person name="Hesketh-Best P.J."/>
            <person name="January G.G."/>
            <person name="Koch M.J."/>
            <person name="Warburton P.J."/>
            <person name="Howell K.L."/>
            <person name="Upton M."/>
        </authorList>
    </citation>
    <scope>NUCLEOTIDE SEQUENCE [LARGE SCALE GENOMIC DNA]</scope>
    <source>
        <strain evidence="4 6">PC206-O</strain>
    </source>
</reference>
<reference evidence="5" key="1">
    <citation type="submission" date="2017-06" db="EMBL/GenBank/DDBJ databases">
        <title>FDA dAtabase for Regulatory Grade micrObial Sequences (FDA-ARGOS): Supporting development and validation of Infectious Disease Dx tests.</title>
        <authorList>
            <person name="Minogue T."/>
            <person name="Wolcott M."/>
            <person name="Wasieloski L."/>
            <person name="Aguilar W."/>
            <person name="Moore D."/>
            <person name="Tallon L."/>
            <person name="Sadzewicz L."/>
            <person name="Sengamalay N."/>
            <person name="Ott S."/>
            <person name="Godinez A."/>
            <person name="Nagaraj S."/>
            <person name="Nadendla S."/>
            <person name="Geyer C."/>
            <person name="Sichtig H."/>
        </authorList>
    </citation>
    <scope>NUCLEOTIDE SEQUENCE [LARGE SCALE GENOMIC DNA]</scope>
    <source>
        <strain evidence="5">FDAARGOS_289</strain>
    </source>
</reference>
<sequence length="128" mass="14639">MSERRPIIATYIQASRPHGVIYTGMTSNLYERGHQHRTGAFEGFASRYGCGMLVWYEQFELVTNAIRQEKALKCWNRVWKLELIERTNPEWVDLYPSLCGWAPDPRVKPEDDGEGSVAAFLKSLESGA</sequence>
<dbReference type="SUPFAM" id="SSF82771">
    <property type="entry name" value="GIY-YIG endonuclease"/>
    <property type="match status" value="1"/>
</dbReference>
<dbReference type="InterPro" id="IPR050190">
    <property type="entry name" value="UPF0213_domain"/>
</dbReference>
<dbReference type="GeneID" id="34013271"/>
<dbReference type="PANTHER" id="PTHR34477">
    <property type="entry name" value="UPF0213 PROTEIN YHBQ"/>
    <property type="match status" value="1"/>
</dbReference>
<evidence type="ECO:0000313" key="5">
    <source>
        <dbReference type="Proteomes" id="UP000197050"/>
    </source>
</evidence>
<dbReference type="KEGG" id="bvc:CEP68_13500"/>
<dbReference type="InterPro" id="IPR035901">
    <property type="entry name" value="GIY-YIG_endonuc_sf"/>
</dbReference>
<dbReference type="Pfam" id="PF01541">
    <property type="entry name" value="GIY-YIG"/>
    <property type="match status" value="1"/>
</dbReference>
<keyword evidence="6" id="KW-1185">Reference proteome</keyword>
<dbReference type="InterPro" id="IPR000305">
    <property type="entry name" value="GIY-YIG_endonuc"/>
</dbReference>
<evidence type="ECO:0000256" key="1">
    <source>
        <dbReference type="ARBA" id="ARBA00007435"/>
    </source>
</evidence>
<evidence type="ECO:0000313" key="3">
    <source>
        <dbReference type="EMBL" id="ASE40420.1"/>
    </source>
</evidence>
<reference evidence="3" key="2">
    <citation type="submission" date="2017-12" db="EMBL/GenBank/DDBJ databases">
        <title>FDA dAtabase for Regulatory Grade micrObial Sequences (FDA-ARGOS): Supporting development and validation of Infectious Disease Dx tests.</title>
        <authorList>
            <person name="Campos J."/>
            <person name="Goldberg B."/>
            <person name="Tallon L."/>
            <person name="Sadzewicz L."/>
            <person name="Sengamalay N."/>
            <person name="Ott S."/>
            <person name="Godinez A."/>
            <person name="Nagaraj S."/>
            <person name="Vavikolanu K."/>
            <person name="Vyas G."/>
            <person name="Nadendla S."/>
            <person name="Aluvathingal J."/>
            <person name="Geyer C."/>
            <person name="Nandy P."/>
            <person name="Hobson J."/>
            <person name="Sichtig H."/>
        </authorList>
    </citation>
    <scope>NUCLEOTIDE SEQUENCE</scope>
    <source>
        <strain evidence="3">FDAARGOS_289</strain>
    </source>
</reference>
<dbReference type="Gene3D" id="3.40.1440.10">
    <property type="entry name" value="GIY-YIG endonuclease"/>
    <property type="match status" value="1"/>
</dbReference>
<organism evidence="3 5">
    <name type="scientific">Brevundimonas vesicularis</name>
    <name type="common">Pseudomonas vesicularis</name>
    <dbReference type="NCBI Taxonomy" id="41276"/>
    <lineage>
        <taxon>Bacteria</taxon>
        <taxon>Pseudomonadati</taxon>
        <taxon>Pseudomonadota</taxon>
        <taxon>Alphaproteobacteria</taxon>
        <taxon>Caulobacterales</taxon>
        <taxon>Caulobacteraceae</taxon>
        <taxon>Brevundimonas</taxon>
    </lineage>
</organism>
<dbReference type="EMBL" id="CP022048">
    <property type="protein sequence ID" value="ASE40420.1"/>
    <property type="molecule type" value="Genomic_DNA"/>
</dbReference>
<reference evidence="4" key="3">
    <citation type="submission" date="2022-06" db="EMBL/GenBank/DDBJ databases">
        <authorList>
            <person name="Hesketh-Best P.J."/>
            <person name="Koch M.J."/>
        </authorList>
    </citation>
    <scope>NUCLEOTIDE SEQUENCE</scope>
    <source>
        <strain evidence="4">PC206-O</strain>
    </source>
</reference>
<evidence type="ECO:0000313" key="4">
    <source>
        <dbReference type="EMBL" id="MDX2334768.1"/>
    </source>
</evidence>
<feature type="domain" description="GIY-YIG" evidence="2">
    <location>
        <begin position="6"/>
        <end position="83"/>
    </location>
</feature>